<evidence type="ECO:0000259" key="1">
    <source>
        <dbReference type="SMART" id="SM00833"/>
    </source>
</evidence>
<gene>
    <name evidence="2" type="ORF">SAMN04489747_2341</name>
</gene>
<proteinExistence type="predicted"/>
<name>A0A1G6ZMA6_9ACTN</name>
<dbReference type="SMART" id="SM00833">
    <property type="entry name" value="CobW_C"/>
    <property type="match status" value="1"/>
</dbReference>
<dbReference type="Pfam" id="PF07683">
    <property type="entry name" value="CobW_C"/>
    <property type="match status" value="1"/>
</dbReference>
<dbReference type="AlphaFoldDB" id="A0A1G6ZMA6"/>
<evidence type="ECO:0000313" key="2">
    <source>
        <dbReference type="EMBL" id="SDE03778.1"/>
    </source>
</evidence>
<dbReference type="InterPro" id="IPR003495">
    <property type="entry name" value="CobW/HypB/UreG_nucleotide-bd"/>
</dbReference>
<keyword evidence="3" id="KW-1185">Reference proteome</keyword>
<organism evidence="2 3">
    <name type="scientific">Auraticoccus monumenti</name>
    <dbReference type="NCBI Taxonomy" id="675864"/>
    <lineage>
        <taxon>Bacteria</taxon>
        <taxon>Bacillati</taxon>
        <taxon>Actinomycetota</taxon>
        <taxon>Actinomycetes</taxon>
        <taxon>Propionibacteriales</taxon>
        <taxon>Propionibacteriaceae</taxon>
        <taxon>Auraticoccus</taxon>
    </lineage>
</organism>
<dbReference type="Pfam" id="PF02492">
    <property type="entry name" value="cobW"/>
    <property type="match status" value="1"/>
</dbReference>
<dbReference type="PANTHER" id="PTHR43603">
    <property type="entry name" value="COBW DOMAIN-CONTAINING PROTEIN DDB_G0274527"/>
    <property type="match status" value="1"/>
</dbReference>
<feature type="domain" description="CobW C-terminal" evidence="1">
    <location>
        <begin position="241"/>
        <end position="331"/>
    </location>
</feature>
<dbReference type="Proteomes" id="UP000198546">
    <property type="component" value="Chromosome i"/>
</dbReference>
<dbReference type="RefSeq" id="WP_231946278.1">
    <property type="nucleotide sequence ID" value="NZ_LT629688.1"/>
</dbReference>
<dbReference type="EMBL" id="LT629688">
    <property type="protein sequence ID" value="SDE03778.1"/>
    <property type="molecule type" value="Genomic_DNA"/>
</dbReference>
<dbReference type="Gene3D" id="3.40.50.300">
    <property type="entry name" value="P-loop containing nucleotide triphosphate hydrolases"/>
    <property type="match status" value="1"/>
</dbReference>
<dbReference type="InterPro" id="IPR011629">
    <property type="entry name" value="CobW-like_C"/>
</dbReference>
<reference evidence="2 3" key="1">
    <citation type="submission" date="2016-10" db="EMBL/GenBank/DDBJ databases">
        <authorList>
            <person name="de Groot N.N."/>
        </authorList>
    </citation>
    <scope>NUCLEOTIDE SEQUENCE [LARGE SCALE GENOMIC DNA]</scope>
    <source>
        <strain evidence="2 3">MON 2.2</strain>
    </source>
</reference>
<protein>
    <submittedName>
        <fullName evidence="2">GTPase, G3E family</fullName>
    </submittedName>
</protein>
<dbReference type="SUPFAM" id="SSF90002">
    <property type="entry name" value="Hypothetical protein YjiA, C-terminal domain"/>
    <property type="match status" value="1"/>
</dbReference>
<evidence type="ECO:0000313" key="3">
    <source>
        <dbReference type="Proteomes" id="UP000198546"/>
    </source>
</evidence>
<sequence length="366" mass="39270">MTRLGRVPVVLVTGIDAEAMAATTIALQWDLPRAVVLRHDLDVEGQQLQRVVSDATDELERVVHHLEHVCVSCALREDVVPTMERLAADGRWDTVVVHLPVAAEPVQVCRVLELDRSAAPHVSITAVVAALGDGDTVDDLLGDDLLHERGLHTADDDERGVAETCTSLVEYADVVVVGEECGAEGLALLRMLARPGAELVGDPTLLDGPALLPGRHVHERAEAWVAPTRALGVPLVVNRHAWVLELTSERPFSPQRLLDDIESLGTEGIRLRGCFWLPTRPGAIGVLEGAGGQLSIGSGSPWGQRVPVTSLVAVGSTASRDRIDQLRTAFTRTLLDDAEVGARGVFWEAFDDGLEPWLGPVPRAAA</sequence>
<dbReference type="InterPro" id="IPR027417">
    <property type="entry name" value="P-loop_NTPase"/>
</dbReference>
<dbReference type="InterPro" id="IPR051927">
    <property type="entry name" value="Zn_Chap_cDPG_Synth"/>
</dbReference>
<dbReference type="STRING" id="675864.SAMN04489747_2341"/>
<accession>A0A1G6ZMA6</accession>
<dbReference type="PANTHER" id="PTHR43603:SF1">
    <property type="entry name" value="ZINC-REGULATED GTPASE METALLOPROTEIN ACTIVATOR 1"/>
    <property type="match status" value="1"/>
</dbReference>